<organism evidence="1 2">
    <name type="scientific">Blastococcus mobilis</name>
    <dbReference type="NCBI Taxonomy" id="1938746"/>
    <lineage>
        <taxon>Bacteria</taxon>
        <taxon>Bacillati</taxon>
        <taxon>Actinomycetota</taxon>
        <taxon>Actinomycetes</taxon>
        <taxon>Geodermatophilales</taxon>
        <taxon>Geodermatophilaceae</taxon>
        <taxon>Blastococcus</taxon>
    </lineage>
</organism>
<dbReference type="RefSeq" id="WP_089336432.1">
    <property type="nucleotide sequence ID" value="NZ_FZNO01000009.1"/>
</dbReference>
<evidence type="ECO:0008006" key="3">
    <source>
        <dbReference type="Google" id="ProtNLM"/>
    </source>
</evidence>
<dbReference type="AlphaFoldDB" id="A0A238WRX3"/>
<name>A0A238WRX3_9ACTN</name>
<dbReference type="Proteomes" id="UP000198403">
    <property type="component" value="Unassembled WGS sequence"/>
</dbReference>
<dbReference type="EMBL" id="FZNO01000009">
    <property type="protein sequence ID" value="SNR49158.1"/>
    <property type="molecule type" value="Genomic_DNA"/>
</dbReference>
<protein>
    <recommendedName>
        <fullName evidence="3">Excreted virulence factor EspC, type VII ESX diderm</fullName>
    </recommendedName>
</protein>
<keyword evidence="2" id="KW-1185">Reference proteome</keyword>
<sequence>MSIEMPAAEVHAMAAVLREAAGDAEEIGARLDRAGDVGEALQPAVEEFLDSHRTAGRALAGELAWLGTAVAEVADSWLALDRALLAPRGRAAAE</sequence>
<evidence type="ECO:0000313" key="2">
    <source>
        <dbReference type="Proteomes" id="UP000198403"/>
    </source>
</evidence>
<evidence type="ECO:0000313" key="1">
    <source>
        <dbReference type="EMBL" id="SNR49158.1"/>
    </source>
</evidence>
<dbReference type="OrthoDB" id="5192751at2"/>
<proteinExistence type="predicted"/>
<gene>
    <name evidence="1" type="ORF">SAMN06272737_109104</name>
</gene>
<accession>A0A238WRX3</accession>
<reference evidence="1 2" key="1">
    <citation type="submission" date="2017-06" db="EMBL/GenBank/DDBJ databases">
        <authorList>
            <person name="Kim H.J."/>
            <person name="Triplett B.A."/>
        </authorList>
    </citation>
    <scope>NUCLEOTIDE SEQUENCE [LARGE SCALE GENOMIC DNA]</scope>
    <source>
        <strain evidence="1 2">DSM 44272</strain>
    </source>
</reference>